<evidence type="ECO:0000259" key="4">
    <source>
        <dbReference type="Pfam" id="PF02576"/>
    </source>
</evidence>
<keyword evidence="2 3" id="KW-0690">Ribosome biogenesis</keyword>
<comment type="similarity">
    <text evidence="3">Belongs to the RimP family.</text>
</comment>
<dbReference type="SUPFAM" id="SSF74942">
    <property type="entry name" value="YhbC-like, C-terminal domain"/>
    <property type="match status" value="1"/>
</dbReference>
<keyword evidence="1 3" id="KW-0963">Cytoplasm</keyword>
<sequence length="156" mass="17775">MAGKIVETAKEIIEPILQELDLELFDLKYVKEGKTWFLRVFIDSPSGIDLDTCTRVSERLSEALDEKDFIDDAYYLEVSSPGAERPLRGLEDFKKAIGKDVRITTYEAIDGHKEFEGHLLDVTDDFVTVAMKEKTKRYEVQVPIEKIANATLAIIF</sequence>
<dbReference type="InterPro" id="IPR003728">
    <property type="entry name" value="Ribosome_maturation_RimP"/>
</dbReference>
<dbReference type="Pfam" id="PF17384">
    <property type="entry name" value="DUF150_C"/>
    <property type="match status" value="1"/>
</dbReference>
<evidence type="ECO:0000313" key="6">
    <source>
        <dbReference type="EMBL" id="GGH82095.1"/>
    </source>
</evidence>
<dbReference type="Gene3D" id="2.30.30.180">
    <property type="entry name" value="Ribosome maturation factor RimP, C-terminal domain"/>
    <property type="match status" value="1"/>
</dbReference>
<comment type="subcellular location">
    <subcellularLocation>
        <location evidence="3">Cytoplasm</location>
    </subcellularLocation>
</comment>
<comment type="function">
    <text evidence="3">Required for maturation of 30S ribosomal subunits.</text>
</comment>
<protein>
    <recommendedName>
        <fullName evidence="3">Ribosome maturation factor RimP</fullName>
    </recommendedName>
</protein>
<dbReference type="GO" id="GO:0000028">
    <property type="term" value="P:ribosomal small subunit assembly"/>
    <property type="evidence" value="ECO:0007669"/>
    <property type="project" value="TreeGrafter"/>
</dbReference>
<feature type="domain" description="Ribosome maturation factor RimP N-terminal" evidence="4">
    <location>
        <begin position="12"/>
        <end position="84"/>
    </location>
</feature>
<keyword evidence="7" id="KW-1185">Reference proteome</keyword>
<organism evidence="6 7">
    <name type="scientific">Pullulanibacillus pueri</name>
    <dbReference type="NCBI Taxonomy" id="1437324"/>
    <lineage>
        <taxon>Bacteria</taxon>
        <taxon>Bacillati</taxon>
        <taxon>Bacillota</taxon>
        <taxon>Bacilli</taxon>
        <taxon>Bacillales</taxon>
        <taxon>Sporolactobacillaceae</taxon>
        <taxon>Pullulanibacillus</taxon>
    </lineage>
</organism>
<dbReference type="NCBIfam" id="NF000928">
    <property type="entry name" value="PRK00092.1-2"/>
    <property type="match status" value="1"/>
</dbReference>
<gene>
    <name evidence="3 6" type="primary">rimP</name>
    <name evidence="6" type="ORF">GCM10007096_20970</name>
</gene>
<dbReference type="InterPro" id="IPR035956">
    <property type="entry name" value="RimP_N_sf"/>
</dbReference>
<dbReference type="InterPro" id="IPR028989">
    <property type="entry name" value="RimP_N"/>
</dbReference>
<proteinExistence type="inferred from homology"/>
<evidence type="ECO:0000256" key="3">
    <source>
        <dbReference type="HAMAP-Rule" id="MF_01077"/>
    </source>
</evidence>
<evidence type="ECO:0000313" key="7">
    <source>
        <dbReference type="Proteomes" id="UP000656813"/>
    </source>
</evidence>
<dbReference type="Pfam" id="PF02576">
    <property type="entry name" value="RimP_N"/>
    <property type="match status" value="1"/>
</dbReference>
<evidence type="ECO:0000256" key="1">
    <source>
        <dbReference type="ARBA" id="ARBA00022490"/>
    </source>
</evidence>
<dbReference type="Gene3D" id="3.30.300.70">
    <property type="entry name" value="RimP-like superfamily, N-terminal"/>
    <property type="match status" value="1"/>
</dbReference>
<evidence type="ECO:0000259" key="5">
    <source>
        <dbReference type="Pfam" id="PF17384"/>
    </source>
</evidence>
<evidence type="ECO:0000256" key="2">
    <source>
        <dbReference type="ARBA" id="ARBA00022517"/>
    </source>
</evidence>
<dbReference type="PANTHER" id="PTHR33867">
    <property type="entry name" value="RIBOSOME MATURATION FACTOR RIMP"/>
    <property type="match status" value="1"/>
</dbReference>
<dbReference type="SUPFAM" id="SSF75420">
    <property type="entry name" value="YhbC-like, N-terminal domain"/>
    <property type="match status" value="1"/>
</dbReference>
<dbReference type="HAMAP" id="MF_01077">
    <property type="entry name" value="RimP"/>
    <property type="match status" value="1"/>
</dbReference>
<dbReference type="GO" id="GO:0006412">
    <property type="term" value="P:translation"/>
    <property type="evidence" value="ECO:0007669"/>
    <property type="project" value="TreeGrafter"/>
</dbReference>
<dbReference type="GO" id="GO:0005829">
    <property type="term" value="C:cytosol"/>
    <property type="evidence" value="ECO:0007669"/>
    <property type="project" value="TreeGrafter"/>
</dbReference>
<dbReference type="InterPro" id="IPR036847">
    <property type="entry name" value="RimP_C_sf"/>
</dbReference>
<dbReference type="FunFam" id="3.30.300.70:FF:000001">
    <property type="entry name" value="Ribosome maturation factor RimP"/>
    <property type="match status" value="1"/>
</dbReference>
<reference evidence="6" key="1">
    <citation type="journal article" date="2014" name="Int. J. Syst. Evol. Microbiol.">
        <title>Complete genome sequence of Corynebacterium casei LMG S-19264T (=DSM 44701T), isolated from a smear-ripened cheese.</title>
        <authorList>
            <consortium name="US DOE Joint Genome Institute (JGI-PGF)"/>
            <person name="Walter F."/>
            <person name="Albersmeier A."/>
            <person name="Kalinowski J."/>
            <person name="Ruckert C."/>
        </authorList>
    </citation>
    <scope>NUCLEOTIDE SEQUENCE</scope>
    <source>
        <strain evidence="6">CGMCC 1.12777</strain>
    </source>
</reference>
<dbReference type="CDD" id="cd01734">
    <property type="entry name" value="YlxS_C"/>
    <property type="match status" value="1"/>
</dbReference>
<feature type="domain" description="Ribosome maturation factor RimP C-terminal" evidence="5">
    <location>
        <begin position="87"/>
        <end position="154"/>
    </location>
</feature>
<name>A0A8J2ZVQ4_9BACL</name>
<dbReference type="AlphaFoldDB" id="A0A8J2ZVQ4"/>
<dbReference type="PANTHER" id="PTHR33867:SF1">
    <property type="entry name" value="RIBOSOME MATURATION FACTOR RIMP"/>
    <property type="match status" value="1"/>
</dbReference>
<dbReference type="EMBL" id="BMFV01000014">
    <property type="protein sequence ID" value="GGH82095.1"/>
    <property type="molecule type" value="Genomic_DNA"/>
</dbReference>
<dbReference type="InterPro" id="IPR028998">
    <property type="entry name" value="RimP_C"/>
</dbReference>
<dbReference type="Proteomes" id="UP000656813">
    <property type="component" value="Unassembled WGS sequence"/>
</dbReference>
<accession>A0A8J2ZVQ4</accession>
<reference evidence="6" key="2">
    <citation type="submission" date="2020-09" db="EMBL/GenBank/DDBJ databases">
        <authorList>
            <person name="Sun Q."/>
            <person name="Zhou Y."/>
        </authorList>
    </citation>
    <scope>NUCLEOTIDE SEQUENCE</scope>
    <source>
        <strain evidence="6">CGMCC 1.12777</strain>
    </source>
</reference>
<dbReference type="RefSeq" id="WP_188497354.1">
    <property type="nucleotide sequence ID" value="NZ_BMFV01000014.1"/>
</dbReference>
<comment type="caution">
    <text evidence="6">The sequence shown here is derived from an EMBL/GenBank/DDBJ whole genome shotgun (WGS) entry which is preliminary data.</text>
</comment>